<dbReference type="AlphaFoldDB" id="A0A2M8WVM3"/>
<dbReference type="EMBL" id="PGTZ01000006">
    <property type="protein sequence ID" value="PJI94968.1"/>
    <property type="molecule type" value="Genomic_DNA"/>
</dbReference>
<organism evidence="1 2">
    <name type="scientific">Luteimicrobium subarcticum</name>
    <dbReference type="NCBI Taxonomy" id="620910"/>
    <lineage>
        <taxon>Bacteria</taxon>
        <taxon>Bacillati</taxon>
        <taxon>Actinomycetota</taxon>
        <taxon>Actinomycetes</taxon>
        <taxon>Micrococcales</taxon>
        <taxon>Luteimicrobium</taxon>
    </lineage>
</organism>
<proteinExistence type="predicted"/>
<evidence type="ECO:0000313" key="2">
    <source>
        <dbReference type="Proteomes" id="UP000231586"/>
    </source>
</evidence>
<comment type="caution">
    <text evidence="1">The sequence shown here is derived from an EMBL/GenBank/DDBJ whole genome shotgun (WGS) entry which is preliminary data.</text>
</comment>
<accession>A0A2M8WVM3</accession>
<protein>
    <submittedName>
        <fullName evidence="1">Uncharacterized protein</fullName>
    </submittedName>
</protein>
<reference evidence="1 2" key="1">
    <citation type="submission" date="2017-11" db="EMBL/GenBank/DDBJ databases">
        <title>Genomic Encyclopedia of Archaeal and Bacterial Type Strains, Phase II (KMG-II): From Individual Species to Whole Genera.</title>
        <authorList>
            <person name="Goeker M."/>
        </authorList>
    </citation>
    <scope>NUCLEOTIDE SEQUENCE [LARGE SCALE GENOMIC DNA]</scope>
    <source>
        <strain evidence="1 2">DSM 22413</strain>
    </source>
</reference>
<keyword evidence="2" id="KW-1185">Reference proteome</keyword>
<sequence length="189" mass="20492">MSRALELGLGEDWVAWQVGLDDPARFADVAARFPGDPGAAQEILRTLDARARDAGDVRIAGVWVPAAADHEPRAVLMLRGLPTDRAAHKEYRRFVRGLRKRPEVPGTRVVDYEAAPMPETALGPVALQIITTAESPDDLVVTTLRFTVFPTDGDEVLVLDFESAYPALGEEIEADAVATVESLAYREGA</sequence>
<name>A0A2M8WVM3_9MICO</name>
<dbReference type="OrthoDB" id="3383671at2"/>
<evidence type="ECO:0000313" key="1">
    <source>
        <dbReference type="EMBL" id="PJI94968.1"/>
    </source>
</evidence>
<dbReference type="Proteomes" id="UP000231586">
    <property type="component" value="Unassembled WGS sequence"/>
</dbReference>
<gene>
    <name evidence="1" type="ORF">CLV34_0820</name>
</gene>
<dbReference type="RefSeq" id="WP_100348904.1">
    <property type="nucleotide sequence ID" value="NZ_PGTZ01000006.1"/>
</dbReference>